<dbReference type="OMA" id="LEMKGNW"/>
<dbReference type="PANTHER" id="PTHR31087">
    <property type="match status" value="1"/>
</dbReference>
<dbReference type="Proteomes" id="UP000433876">
    <property type="component" value="Unassembled WGS sequence"/>
</dbReference>
<sequence length="199" mass="21683">MTTMTSRTMLPPARQKIGVFGNYLAQQEFNTLVLKEKVMSLSGDSFDIRMKETGQSIIKVQGELIGSKKTATDSESGQHLWTLGREYMHLHTTYTLKDARGATVMEVQILGAKATATITNPATGKTTVLKLKGNFLDTSSEIVDESTGTVVAMIRRKLLNSGELLFGQQTYEVSVAPGVDLALISALCICLDEMKNESS</sequence>
<dbReference type="InterPro" id="IPR007612">
    <property type="entry name" value="LOR"/>
</dbReference>
<reference evidence="2 3" key="1">
    <citation type="submission" date="2017-07" db="EMBL/GenBank/DDBJ databases">
        <title>Genome sequence of the Sordaria macrospora wild type strain R19027.</title>
        <authorList>
            <person name="Nowrousian M."/>
            <person name="Teichert I."/>
            <person name="Kueck U."/>
        </authorList>
    </citation>
    <scope>NUCLEOTIDE SEQUENCE [LARGE SCALE GENOMIC DNA]</scope>
    <source>
        <strain evidence="2 3">R19027</strain>
        <tissue evidence="2">Mycelium</tissue>
    </source>
</reference>
<comment type="similarity">
    <text evidence="1">Belongs to the LOR family.</text>
</comment>
<evidence type="ECO:0000313" key="2">
    <source>
        <dbReference type="EMBL" id="KAA8622083.1"/>
    </source>
</evidence>
<dbReference type="SUPFAM" id="SSF54518">
    <property type="entry name" value="Tubby C-terminal domain-like"/>
    <property type="match status" value="1"/>
</dbReference>
<dbReference type="Pfam" id="PF04525">
    <property type="entry name" value="LOR"/>
    <property type="match status" value="1"/>
</dbReference>
<dbReference type="VEuPathDB" id="FungiDB:SMAC_05484"/>
<accession>A0A8S8ZF81</accession>
<dbReference type="Gene3D" id="2.40.160.200">
    <property type="entry name" value="LURP1-related"/>
    <property type="match status" value="1"/>
</dbReference>
<proteinExistence type="inferred from homology"/>
<dbReference type="PANTHER" id="PTHR31087:SF161">
    <property type="entry name" value="TUBBY C 2 FAMILY PROTEIN"/>
    <property type="match status" value="1"/>
</dbReference>
<comment type="caution">
    <text evidence="2">The sequence shown here is derived from an EMBL/GenBank/DDBJ whole genome shotgun (WGS) entry which is preliminary data.</text>
</comment>
<dbReference type="InterPro" id="IPR025659">
    <property type="entry name" value="Tubby-like_C"/>
</dbReference>
<gene>
    <name evidence="2" type="ORF">SMACR_05484</name>
</gene>
<protein>
    <submittedName>
        <fullName evidence="2">Uncharacterized protein</fullName>
    </submittedName>
</protein>
<dbReference type="InterPro" id="IPR038595">
    <property type="entry name" value="LOR_sf"/>
</dbReference>
<evidence type="ECO:0000313" key="3">
    <source>
        <dbReference type="Proteomes" id="UP000433876"/>
    </source>
</evidence>
<name>A0A8S8ZF81_SORMA</name>
<dbReference type="AlphaFoldDB" id="A0A8S8ZF81"/>
<organism evidence="2 3">
    <name type="scientific">Sordaria macrospora</name>
    <dbReference type="NCBI Taxonomy" id="5147"/>
    <lineage>
        <taxon>Eukaryota</taxon>
        <taxon>Fungi</taxon>
        <taxon>Dikarya</taxon>
        <taxon>Ascomycota</taxon>
        <taxon>Pezizomycotina</taxon>
        <taxon>Sordariomycetes</taxon>
        <taxon>Sordariomycetidae</taxon>
        <taxon>Sordariales</taxon>
        <taxon>Sordariaceae</taxon>
        <taxon>Sordaria</taxon>
    </lineage>
</organism>
<evidence type="ECO:0000256" key="1">
    <source>
        <dbReference type="ARBA" id="ARBA00005437"/>
    </source>
</evidence>
<dbReference type="EMBL" id="NMPR01000330">
    <property type="protein sequence ID" value="KAA8622083.1"/>
    <property type="molecule type" value="Genomic_DNA"/>
</dbReference>